<dbReference type="PANTHER" id="PTHR43507">
    <property type="entry name" value="NADH-UBIQUINONE OXIDOREDUCTASE CHAIN 4"/>
    <property type="match status" value="1"/>
</dbReference>
<evidence type="ECO:0000259" key="19">
    <source>
        <dbReference type="Pfam" id="PF01059"/>
    </source>
</evidence>
<dbReference type="GO" id="GO:0031966">
    <property type="term" value="C:mitochondrial membrane"/>
    <property type="evidence" value="ECO:0007669"/>
    <property type="project" value="UniProtKB-SubCell"/>
</dbReference>
<dbReference type="Pfam" id="PF01059">
    <property type="entry name" value="Oxidored_q5_N"/>
    <property type="match status" value="1"/>
</dbReference>
<feature type="transmembrane region" description="Helical" evidence="17">
    <location>
        <begin position="139"/>
        <end position="160"/>
    </location>
</feature>
<sequence length="440" mass="51392">MMKYLFMLLFLIPMLTNWWLFMIVMFIMSFLFLFYYSNNFFCGLSYGFGMDILSYCMIYLSIWLILLMLLASNQVKFNKNNINEFIFILYIMLFFLILTFSSLNLLLLYIFFESSMIPILFLIFGWGYQPERLVAGMYLLFYTLFASMPLLLCVFYLYYYCNTLFFFMISIDCNLYLYIGLILAFLVKMPMAFFHFWLPKAHVEAPVSGSMILAGVLLKLGGYGLCRVFYFIWNYSLSLNWFWVVFSLFGGMLLSILCLCQVDIKSLIAYSSVVHMSLVICGIMTLSFYGFFGALVLMLGHGLCSSGLFALANILYERSFSRSLFVNKGYIVIMPLISMFWFLFVINNIASPISLNLLGECLLLNCLVGWDFLNMFFLGIISFFGCCYSIYLYSIVQHGSLYSGLSDFCSGKFREFLLMFYHFIPLNLLFLKIDIFMLWL</sequence>
<dbReference type="InterPro" id="IPR000260">
    <property type="entry name" value="NADH4_N"/>
</dbReference>
<feature type="transmembrane region" description="Helical" evidence="17">
    <location>
        <begin position="106"/>
        <end position="127"/>
    </location>
</feature>
<dbReference type="InterPro" id="IPR003918">
    <property type="entry name" value="NADH_UbQ_OxRdtase"/>
</dbReference>
<name>A0A4Y1JVW6_9HEMI</name>
<proteinExistence type="inferred from homology"/>
<feature type="transmembrane region" description="Helical" evidence="17">
    <location>
        <begin position="295"/>
        <end position="316"/>
    </location>
</feature>
<reference evidence="20" key="1">
    <citation type="submission" date="2016-05" db="EMBL/GenBank/DDBJ databases">
        <authorList>
            <person name="Yang C."/>
            <person name="Li H."/>
            <person name="Cai W.Z."/>
        </authorList>
    </citation>
    <scope>NUCLEOTIDE SEQUENCE</scope>
</reference>
<feature type="transmembrane region" description="Helical" evidence="17">
    <location>
        <begin position="82"/>
        <end position="100"/>
    </location>
</feature>
<evidence type="ECO:0000256" key="8">
    <source>
        <dbReference type="ARBA" id="ARBA00022692"/>
    </source>
</evidence>
<evidence type="ECO:0000256" key="12">
    <source>
        <dbReference type="ARBA" id="ARBA00023027"/>
    </source>
</evidence>
<feature type="transmembrane region" description="Helical" evidence="17">
    <location>
        <begin position="210"/>
        <end position="233"/>
    </location>
</feature>
<dbReference type="GO" id="GO:0015990">
    <property type="term" value="P:electron transport coupled proton transport"/>
    <property type="evidence" value="ECO:0007669"/>
    <property type="project" value="TreeGrafter"/>
</dbReference>
<dbReference type="GO" id="GO:0008137">
    <property type="term" value="F:NADH dehydrogenase (ubiquinone) activity"/>
    <property type="evidence" value="ECO:0007669"/>
    <property type="project" value="UniProtKB-UniRule"/>
</dbReference>
<evidence type="ECO:0000256" key="10">
    <source>
        <dbReference type="ARBA" id="ARBA00022982"/>
    </source>
</evidence>
<feature type="transmembrane region" description="Helical" evidence="17">
    <location>
        <begin position="175"/>
        <end position="198"/>
    </location>
</feature>
<evidence type="ECO:0000256" key="3">
    <source>
        <dbReference type="ARBA" id="ARBA00009025"/>
    </source>
</evidence>
<feature type="transmembrane region" description="Helical" evidence="17">
    <location>
        <begin position="416"/>
        <end position="439"/>
    </location>
</feature>
<dbReference type="GO" id="GO:0003954">
    <property type="term" value="F:NADH dehydrogenase activity"/>
    <property type="evidence" value="ECO:0007669"/>
    <property type="project" value="TreeGrafter"/>
</dbReference>
<dbReference type="GO" id="GO:0048039">
    <property type="term" value="F:ubiquinone binding"/>
    <property type="evidence" value="ECO:0007669"/>
    <property type="project" value="TreeGrafter"/>
</dbReference>
<accession>A0A4Y1JVW6</accession>
<keyword evidence="14 17" id="KW-0496">Mitochondrion</keyword>
<keyword evidence="12 17" id="KW-0520">NAD</keyword>
<dbReference type="InterPro" id="IPR001750">
    <property type="entry name" value="ND/Mrp_TM"/>
</dbReference>
<evidence type="ECO:0000256" key="7">
    <source>
        <dbReference type="ARBA" id="ARBA00022660"/>
    </source>
</evidence>
<evidence type="ECO:0000256" key="17">
    <source>
        <dbReference type="RuleBase" id="RU003297"/>
    </source>
</evidence>
<dbReference type="GO" id="GO:0042773">
    <property type="term" value="P:ATP synthesis coupled electron transport"/>
    <property type="evidence" value="ECO:0007669"/>
    <property type="project" value="InterPro"/>
</dbReference>
<evidence type="ECO:0000256" key="13">
    <source>
        <dbReference type="ARBA" id="ARBA00023075"/>
    </source>
</evidence>
<organism evidence="20">
    <name type="scientific">Dysdercus evanescens</name>
    <dbReference type="NCBI Taxonomy" id="941346"/>
    <lineage>
        <taxon>Eukaryota</taxon>
        <taxon>Metazoa</taxon>
        <taxon>Ecdysozoa</taxon>
        <taxon>Arthropoda</taxon>
        <taxon>Hexapoda</taxon>
        <taxon>Insecta</taxon>
        <taxon>Pterygota</taxon>
        <taxon>Neoptera</taxon>
        <taxon>Paraneoptera</taxon>
        <taxon>Hemiptera</taxon>
        <taxon>Heteroptera</taxon>
        <taxon>Panheteroptera</taxon>
        <taxon>Pentatomomorpha</taxon>
        <taxon>Pyrrhocoroidea</taxon>
        <taxon>Pyrrhocoridae</taxon>
        <taxon>Dysdercus</taxon>
    </lineage>
</organism>
<evidence type="ECO:0000256" key="2">
    <source>
        <dbReference type="ARBA" id="ARBA00004225"/>
    </source>
</evidence>
<comment type="function">
    <text evidence="1">Core subunit of the mitochondrial membrane respiratory chain NADH dehydrogenase (Complex I) that is believed to belong to the minimal assembly required for catalysis. Complex I functions in the transfer of electrons from NADH to the respiratory chain. The immediate electron acceptor for the enzyme is believed to be ubiquinone.</text>
</comment>
<comment type="subcellular location">
    <subcellularLocation>
        <location evidence="2 17">Mitochondrion membrane</location>
        <topology evidence="2 17">Multi-pass membrane protein</topology>
    </subcellularLocation>
</comment>
<feature type="domain" description="NADH:quinone oxidoreductase/Mrp antiporter transmembrane" evidence="18">
    <location>
        <begin position="102"/>
        <end position="382"/>
    </location>
</feature>
<keyword evidence="15 17" id="KW-0472">Membrane</keyword>
<comment type="function">
    <text evidence="17">Core subunit of the mitochondrial membrane respiratory chain NADH dehydrogenase (Complex I) which catalyzes electron transfer from NADH through the respiratory chain, using ubiquinone as an electron acceptor. Essential for the catalytic activity and assembly of complex I.</text>
</comment>
<geneLocation type="mitochondrion" evidence="20"/>
<feature type="transmembrane region" description="Helical" evidence="17">
    <location>
        <begin position="7"/>
        <end position="32"/>
    </location>
</feature>
<keyword evidence="10 17" id="KW-0249">Electron transport</keyword>
<evidence type="ECO:0000256" key="1">
    <source>
        <dbReference type="ARBA" id="ARBA00003257"/>
    </source>
</evidence>
<evidence type="ECO:0000256" key="16">
    <source>
        <dbReference type="ARBA" id="ARBA00049551"/>
    </source>
</evidence>
<dbReference type="PRINTS" id="PR01437">
    <property type="entry name" value="NUOXDRDTASE4"/>
</dbReference>
<evidence type="ECO:0000256" key="15">
    <source>
        <dbReference type="ARBA" id="ARBA00023136"/>
    </source>
</evidence>
<dbReference type="AlphaFoldDB" id="A0A4Y1JVW6"/>
<feature type="transmembrane region" description="Helical" evidence="17">
    <location>
        <begin position="239"/>
        <end position="260"/>
    </location>
</feature>
<evidence type="ECO:0000256" key="14">
    <source>
        <dbReference type="ARBA" id="ARBA00023128"/>
    </source>
</evidence>
<evidence type="ECO:0000256" key="5">
    <source>
        <dbReference type="ARBA" id="ARBA00021006"/>
    </source>
</evidence>
<feature type="transmembrane region" description="Helical" evidence="17">
    <location>
        <begin position="267"/>
        <end position="289"/>
    </location>
</feature>
<keyword evidence="11 17" id="KW-1133">Transmembrane helix</keyword>
<gene>
    <name evidence="20" type="primary">ND4</name>
</gene>
<keyword evidence="9" id="KW-1278">Translocase</keyword>
<feature type="transmembrane region" description="Helical" evidence="17">
    <location>
        <begin position="52"/>
        <end position="70"/>
    </location>
</feature>
<feature type="transmembrane region" description="Helical" evidence="17">
    <location>
        <begin position="372"/>
        <end position="396"/>
    </location>
</feature>
<evidence type="ECO:0000256" key="11">
    <source>
        <dbReference type="ARBA" id="ARBA00022989"/>
    </source>
</evidence>
<evidence type="ECO:0000256" key="4">
    <source>
        <dbReference type="ARBA" id="ARBA00012944"/>
    </source>
</evidence>
<dbReference type="EC" id="7.1.1.2" evidence="4 17"/>
<keyword evidence="13 17" id="KW-0830">Ubiquinone</keyword>
<protein>
    <recommendedName>
        <fullName evidence="5 17">NADH-ubiquinone oxidoreductase chain 4</fullName>
        <ecNumber evidence="4 17">7.1.1.2</ecNumber>
    </recommendedName>
</protein>
<dbReference type="CTD" id="4538"/>
<dbReference type="EMBL" id="KX345788">
    <property type="protein sequence ID" value="APO08918.1"/>
    <property type="molecule type" value="Genomic_DNA"/>
</dbReference>
<dbReference type="RefSeq" id="YP_009643475.1">
    <property type="nucleotide sequence ID" value="NC_042437.1"/>
</dbReference>
<evidence type="ECO:0000313" key="20">
    <source>
        <dbReference type="EMBL" id="APO08918.1"/>
    </source>
</evidence>
<evidence type="ECO:0000256" key="9">
    <source>
        <dbReference type="ARBA" id="ARBA00022967"/>
    </source>
</evidence>
<evidence type="ECO:0000259" key="18">
    <source>
        <dbReference type="Pfam" id="PF00361"/>
    </source>
</evidence>
<keyword evidence="6 17" id="KW-0813">Transport</keyword>
<comment type="similarity">
    <text evidence="3 17">Belongs to the complex I subunit 4 family.</text>
</comment>
<keyword evidence="8 17" id="KW-0812">Transmembrane</keyword>
<reference evidence="20" key="2">
    <citation type="journal article" date="2019" name="Syst. Entomol.">
        <title>Higher-level phylogeny and evolutionary history of Pentatomomorpha (Hemiptera: Heteroptera) inferred from mitochondrial genome sequences.</title>
        <authorList>
            <person name="Liu Y."/>
            <person name="Li H."/>
            <person name="Song F."/>
            <person name="Zhao Y."/>
            <person name="Wilson J.-J."/>
            <person name="Cai W."/>
        </authorList>
    </citation>
    <scope>NUCLEOTIDE SEQUENCE</scope>
</reference>
<dbReference type="Pfam" id="PF00361">
    <property type="entry name" value="Proton_antipo_M"/>
    <property type="match status" value="1"/>
</dbReference>
<feature type="transmembrane region" description="Helical" evidence="17">
    <location>
        <begin position="328"/>
        <end position="350"/>
    </location>
</feature>
<feature type="domain" description="NADH:ubiquinone oxidoreductase chain 4 N-terminal" evidence="19">
    <location>
        <begin position="1"/>
        <end position="99"/>
    </location>
</feature>
<evidence type="ECO:0000256" key="6">
    <source>
        <dbReference type="ARBA" id="ARBA00022448"/>
    </source>
</evidence>
<dbReference type="PANTHER" id="PTHR43507:SF20">
    <property type="entry name" value="NADH-UBIQUINONE OXIDOREDUCTASE CHAIN 4"/>
    <property type="match status" value="1"/>
</dbReference>
<keyword evidence="7 17" id="KW-0679">Respiratory chain</keyword>
<dbReference type="GeneID" id="41699793"/>
<comment type="catalytic activity">
    <reaction evidence="16 17">
        <text>a ubiquinone + NADH + 5 H(+)(in) = a ubiquinol + NAD(+) + 4 H(+)(out)</text>
        <dbReference type="Rhea" id="RHEA:29091"/>
        <dbReference type="Rhea" id="RHEA-COMP:9565"/>
        <dbReference type="Rhea" id="RHEA-COMP:9566"/>
        <dbReference type="ChEBI" id="CHEBI:15378"/>
        <dbReference type="ChEBI" id="CHEBI:16389"/>
        <dbReference type="ChEBI" id="CHEBI:17976"/>
        <dbReference type="ChEBI" id="CHEBI:57540"/>
        <dbReference type="ChEBI" id="CHEBI:57945"/>
        <dbReference type="EC" id="7.1.1.2"/>
    </reaction>
</comment>